<sequence length="1058" mass="108173">MTITSQTLIDFNDQSAGTIIDGQYSSQGVTIGSINNDGSMDTKNPAMIFDSSKPSGGDWDLKTDNLGKVLILSEDRDSSDPDDNACGGKFLFTFDNEVTVDSITLLDVEEGAWIRLYDEDGKFLKKISVKTANNGQKDVQIDTPGAKYMTIELAGSGAVDNLKFTPQMQPDGIVNGTEAGELIDLAYIDAQGDRIDNNDALGVEGTTGDEDLVLAGAGNDTVYAGVGDDIVRGEAGNDRLFGEGGDDTLEGGEGNDTIFGDAGNDSIDGGEGDDVLKGGAGNDTISGGNGQDTIDGGEGDDLIDGGRDNDSILGGDGNDTLRGNGGDDTLDGGAGDDSVSGSANDDLMFGGAGDDILSGSGGNDTVDGGAGDDSIRGGKGDDLVEGGAGNDTISGADGADTLSGGDDRDDFVNVTSGDMIDGGEGGDDFDTLDLTGANAAVEYDADNAENGTIFFLDDDGTRTGETARFINIENVIGAVDTRDGIVEGTSGDDKIDDGYDGDPDGDFVDNNDALLDGEVGDDDIIVAGAGNDTILAGEGNDEVDAGEGDDVVDAGNGDDLVDGGAGADKIDGKDGQDTLNGGDGNDTISGGGGDDVIDGGKGDDSISGSANDDLITGGYGNDTIQGAGGTDTIDGGKGNDKILGGKGDDSIAGGDDDDTIRGGDGTDTLDGGDGNDDIMGGTGNDFITGGYGNDTISGGGGNDTIDGGKGDDTISGSANEDSILGGRGNDTIQGAGGNDTIKGEDGDDSIFGGKGDDEIGGGDGDDLITGGDGVDWIKGGDGADTISGDDGADMIAAGDDRDLILGATTGDMIDGGSGSDDFDTLDLTGSDVAFITYTSDDREDGIITFRDDTTAQFEDIEAVVPCFTPGTLIATPQGEVPVESLEVGDRVITRDNGIQVIRWNGKRKIAATELSENSALRAVLVRKGALGHGLPERDMIVSPQHRVLIANDETMLYFDEREVLVAAKHLVGRPGVERMDAVDVTYIHVMFDNHEVILSDGAWTESFQPGDHSLKGLGKAQREEIFAIFPELREREGREGYSAARRMLKRQEAELLLK</sequence>
<feature type="domain" description="Hedgehog/Intein (Hint)" evidence="4">
    <location>
        <begin position="865"/>
        <end position="1011"/>
    </location>
</feature>
<evidence type="ECO:0000313" key="5">
    <source>
        <dbReference type="EMBL" id="SEK90607.1"/>
    </source>
</evidence>
<feature type="compositionally biased region" description="Basic and acidic residues" evidence="3">
    <location>
        <begin position="373"/>
        <end position="382"/>
    </location>
</feature>
<evidence type="ECO:0000256" key="3">
    <source>
        <dbReference type="SAM" id="MobiDB-lite"/>
    </source>
</evidence>
<dbReference type="Pfam" id="PF13403">
    <property type="entry name" value="Hint_2"/>
    <property type="match status" value="1"/>
</dbReference>
<dbReference type="Gene3D" id="2.150.10.10">
    <property type="entry name" value="Serralysin-like metalloprotease, C-terminal"/>
    <property type="match status" value="8"/>
</dbReference>
<dbReference type="InterPro" id="IPR050557">
    <property type="entry name" value="RTX_toxin/Mannuronan_C5-epim"/>
</dbReference>
<evidence type="ECO:0000313" key="6">
    <source>
        <dbReference type="Proteomes" id="UP000199283"/>
    </source>
</evidence>
<dbReference type="InterPro" id="IPR006141">
    <property type="entry name" value="Intein_N"/>
</dbReference>
<dbReference type="SUPFAM" id="SSF51120">
    <property type="entry name" value="beta-Roll"/>
    <property type="match status" value="5"/>
</dbReference>
<dbReference type="PANTHER" id="PTHR38340">
    <property type="entry name" value="S-LAYER PROTEIN"/>
    <property type="match status" value="1"/>
</dbReference>
<dbReference type="PROSITE" id="PS00330">
    <property type="entry name" value="HEMOLYSIN_CALCIUM"/>
    <property type="match status" value="11"/>
</dbReference>
<dbReference type="SUPFAM" id="SSF51294">
    <property type="entry name" value="Hedgehog/intein (Hint) domain"/>
    <property type="match status" value="1"/>
</dbReference>
<dbReference type="STRING" id="188906.SAMN04488526_1518"/>
<dbReference type="InterPro" id="IPR018511">
    <property type="entry name" value="Hemolysin-typ_Ca-bd_CS"/>
</dbReference>
<dbReference type="Pfam" id="PF00353">
    <property type="entry name" value="HemolysinCabind"/>
    <property type="match status" value="11"/>
</dbReference>
<feature type="compositionally biased region" description="Acidic residues" evidence="3">
    <location>
        <begin position="539"/>
        <end position="552"/>
    </location>
</feature>
<dbReference type="PROSITE" id="PS50817">
    <property type="entry name" value="INTEIN_N_TER"/>
    <property type="match status" value="1"/>
</dbReference>
<dbReference type="InterPro" id="IPR028992">
    <property type="entry name" value="Hedgehog/Intein_dom"/>
</dbReference>
<feature type="region of interest" description="Disordered" evidence="3">
    <location>
        <begin position="237"/>
        <end position="408"/>
    </location>
</feature>
<accession>A0A1H7KXA9</accession>
<dbReference type="PRINTS" id="PR00313">
    <property type="entry name" value="CABNDNGRPT"/>
</dbReference>
<dbReference type="RefSeq" id="WP_139204676.1">
    <property type="nucleotide sequence ID" value="NZ_FNZQ01000002.1"/>
</dbReference>
<dbReference type="GO" id="GO:0005509">
    <property type="term" value="F:calcium ion binding"/>
    <property type="evidence" value="ECO:0007669"/>
    <property type="project" value="InterPro"/>
</dbReference>
<evidence type="ECO:0000256" key="1">
    <source>
        <dbReference type="ARBA" id="ARBA00004613"/>
    </source>
</evidence>
<organism evidence="5 6">
    <name type="scientific">Jannaschia helgolandensis</name>
    <dbReference type="NCBI Taxonomy" id="188906"/>
    <lineage>
        <taxon>Bacteria</taxon>
        <taxon>Pseudomonadati</taxon>
        <taxon>Pseudomonadota</taxon>
        <taxon>Alphaproteobacteria</taxon>
        <taxon>Rhodobacterales</taxon>
        <taxon>Roseobacteraceae</taxon>
        <taxon>Jannaschia</taxon>
    </lineage>
</organism>
<feature type="compositionally biased region" description="Low complexity" evidence="3">
    <location>
        <begin position="336"/>
        <end position="346"/>
    </location>
</feature>
<dbReference type="Gene3D" id="2.170.16.10">
    <property type="entry name" value="Hedgehog/Intein (Hint) domain"/>
    <property type="match status" value="1"/>
</dbReference>
<dbReference type="InterPro" id="IPR011049">
    <property type="entry name" value="Serralysin-like_metalloprot_C"/>
</dbReference>
<dbReference type="EMBL" id="FNZQ01000002">
    <property type="protein sequence ID" value="SEK90607.1"/>
    <property type="molecule type" value="Genomic_DNA"/>
</dbReference>
<protein>
    <submittedName>
        <fullName evidence="5">Ca2+-binding protein, RTX toxin-related</fullName>
    </submittedName>
</protein>
<keyword evidence="2" id="KW-0964">Secreted</keyword>
<proteinExistence type="predicted"/>
<feature type="region of interest" description="Disordered" evidence="3">
    <location>
        <begin position="535"/>
        <end position="681"/>
    </location>
</feature>
<dbReference type="OrthoDB" id="7655157at2"/>
<feature type="region of interest" description="Disordered" evidence="3">
    <location>
        <begin position="698"/>
        <end position="746"/>
    </location>
</feature>
<dbReference type="InterPro" id="IPR001343">
    <property type="entry name" value="Hemolysn_Ca-bd"/>
</dbReference>
<dbReference type="AlphaFoldDB" id="A0A1H7KXA9"/>
<dbReference type="PANTHER" id="PTHR38340:SF1">
    <property type="entry name" value="S-LAYER PROTEIN"/>
    <property type="match status" value="1"/>
</dbReference>
<dbReference type="Proteomes" id="UP000199283">
    <property type="component" value="Unassembled WGS sequence"/>
</dbReference>
<keyword evidence="6" id="KW-1185">Reference proteome</keyword>
<feature type="compositionally biased region" description="Gly residues" evidence="3">
    <location>
        <begin position="581"/>
        <end position="594"/>
    </location>
</feature>
<gene>
    <name evidence="5" type="ORF">SAMN04488526_1518</name>
</gene>
<reference evidence="5 6" key="1">
    <citation type="submission" date="2016-10" db="EMBL/GenBank/DDBJ databases">
        <authorList>
            <person name="de Groot N.N."/>
        </authorList>
    </citation>
    <scope>NUCLEOTIDE SEQUENCE [LARGE SCALE GENOMIC DNA]</scope>
    <source>
        <strain evidence="5 6">DSM 14858</strain>
    </source>
</reference>
<dbReference type="GO" id="GO:0016539">
    <property type="term" value="P:intein-mediated protein splicing"/>
    <property type="evidence" value="ECO:0007669"/>
    <property type="project" value="InterPro"/>
</dbReference>
<evidence type="ECO:0000256" key="2">
    <source>
        <dbReference type="ARBA" id="ARBA00022525"/>
    </source>
</evidence>
<comment type="subcellular location">
    <subcellularLocation>
        <location evidence="1">Secreted</location>
    </subcellularLocation>
</comment>
<name>A0A1H7KXA9_9RHOB</name>
<dbReference type="InterPro" id="IPR036844">
    <property type="entry name" value="Hint_dom_sf"/>
</dbReference>
<dbReference type="GO" id="GO:0005576">
    <property type="term" value="C:extracellular region"/>
    <property type="evidence" value="ECO:0007669"/>
    <property type="project" value="UniProtKB-SubCell"/>
</dbReference>
<evidence type="ECO:0000259" key="4">
    <source>
        <dbReference type="Pfam" id="PF13403"/>
    </source>
</evidence>